<comment type="caution">
    <text evidence="3">The sequence shown here is derived from an EMBL/GenBank/DDBJ whole genome shotgun (WGS) entry which is preliminary data.</text>
</comment>
<dbReference type="PATRIC" id="fig|1225176.3.peg.438"/>
<dbReference type="Pfam" id="PF00313">
    <property type="entry name" value="CSD"/>
    <property type="match status" value="1"/>
</dbReference>
<evidence type="ECO:0000256" key="1">
    <source>
        <dbReference type="SAM" id="MobiDB-lite"/>
    </source>
</evidence>
<gene>
    <name evidence="3" type="ORF">B879_00413</name>
</gene>
<reference evidence="3 4" key="1">
    <citation type="journal article" date="2012" name="J. Bacteriol.">
        <title>Draft Genome Sequence of Cecembia lonarensis Strain LW9T, Isolated from Lonar Lake, a Haloalkaline Lake in India.</title>
        <authorList>
            <person name="Shivaji S."/>
            <person name="Ara S."/>
            <person name="Singh A."/>
            <person name="Pinnaka A.K."/>
        </authorList>
    </citation>
    <scope>NUCLEOTIDE SEQUENCE [LARGE SCALE GENOMIC DNA]</scope>
    <source>
        <strain evidence="3 4">LW9</strain>
    </source>
</reference>
<keyword evidence="4" id="KW-1185">Reference proteome</keyword>
<accession>K1L395</accession>
<protein>
    <submittedName>
        <fullName evidence="3">Cold shock domain protein CspD</fullName>
    </submittedName>
</protein>
<dbReference type="GO" id="GO:0005829">
    <property type="term" value="C:cytosol"/>
    <property type="evidence" value="ECO:0007669"/>
    <property type="project" value="UniProtKB-ARBA"/>
</dbReference>
<dbReference type="InterPro" id="IPR011129">
    <property type="entry name" value="CSD"/>
</dbReference>
<feature type="domain" description="CSD" evidence="2">
    <location>
        <begin position="89"/>
        <end position="150"/>
    </location>
</feature>
<dbReference type="GO" id="GO:0003676">
    <property type="term" value="F:nucleic acid binding"/>
    <property type="evidence" value="ECO:0007669"/>
    <property type="project" value="InterPro"/>
</dbReference>
<dbReference type="Gene3D" id="2.40.50.140">
    <property type="entry name" value="Nucleic acid-binding proteins"/>
    <property type="match status" value="1"/>
</dbReference>
<dbReference type="Proteomes" id="UP000004478">
    <property type="component" value="Unassembled WGS sequence"/>
</dbReference>
<name>K1L395_CECL9</name>
<feature type="region of interest" description="Disordered" evidence="1">
    <location>
        <begin position="1"/>
        <end position="71"/>
    </location>
</feature>
<dbReference type="AlphaFoldDB" id="K1L395"/>
<dbReference type="RefSeq" id="WP_009183462.1">
    <property type="nucleotide sequence ID" value="NZ_AMGM01000004.1"/>
</dbReference>
<organism evidence="3 4">
    <name type="scientific">Cecembia lonarensis (strain CCUG 58316 / KCTC 22772 / LW9)</name>
    <dbReference type="NCBI Taxonomy" id="1225176"/>
    <lineage>
        <taxon>Bacteria</taxon>
        <taxon>Pseudomonadati</taxon>
        <taxon>Bacteroidota</taxon>
        <taxon>Cytophagia</taxon>
        <taxon>Cytophagales</taxon>
        <taxon>Cyclobacteriaceae</taxon>
        <taxon>Cecembia</taxon>
    </lineage>
</organism>
<proteinExistence type="predicted"/>
<dbReference type="OrthoDB" id="1493235at2"/>
<evidence type="ECO:0000313" key="4">
    <source>
        <dbReference type="Proteomes" id="UP000004478"/>
    </source>
</evidence>
<dbReference type="InterPro" id="IPR012340">
    <property type="entry name" value="NA-bd_OB-fold"/>
</dbReference>
<evidence type="ECO:0000259" key="2">
    <source>
        <dbReference type="PROSITE" id="PS51857"/>
    </source>
</evidence>
<dbReference type="SMART" id="SM00357">
    <property type="entry name" value="CSP"/>
    <property type="match status" value="1"/>
</dbReference>
<sequence>MARSRETFSKKEKEKQRAKKKQEKKEKREARNSDTDKSTDFEDMIAYVDEFGNITSTPPDPSKKKKEIDPDTIDIGIPKAVEAEDSDAGRKGKVTFFNDSKGYGFIKDEQTQESIFVHMSGCIDEIRENDKVTFLTEKTPKGISAIEVKLVQ</sequence>
<dbReference type="CDD" id="cd04458">
    <property type="entry name" value="CSP_CDS"/>
    <property type="match status" value="1"/>
</dbReference>
<feature type="compositionally biased region" description="Basic and acidic residues" evidence="1">
    <location>
        <begin position="23"/>
        <end position="40"/>
    </location>
</feature>
<dbReference type="InterPro" id="IPR002059">
    <property type="entry name" value="CSP_DNA-bd"/>
</dbReference>
<feature type="compositionally biased region" description="Basic and acidic residues" evidence="1">
    <location>
        <begin position="1"/>
        <end position="15"/>
    </location>
</feature>
<dbReference type="EMBL" id="AMGM01000004">
    <property type="protein sequence ID" value="EKB50885.1"/>
    <property type="molecule type" value="Genomic_DNA"/>
</dbReference>
<evidence type="ECO:0000313" key="3">
    <source>
        <dbReference type="EMBL" id="EKB50885.1"/>
    </source>
</evidence>
<dbReference type="SUPFAM" id="SSF50249">
    <property type="entry name" value="Nucleic acid-binding proteins"/>
    <property type="match status" value="1"/>
</dbReference>
<dbReference type="PROSITE" id="PS51857">
    <property type="entry name" value="CSD_2"/>
    <property type="match status" value="1"/>
</dbReference>